<organism evidence="1 2">
    <name type="scientific">Vibrio cholerae</name>
    <dbReference type="NCBI Taxonomy" id="666"/>
    <lineage>
        <taxon>Bacteria</taxon>
        <taxon>Pseudomonadati</taxon>
        <taxon>Pseudomonadota</taxon>
        <taxon>Gammaproteobacteria</taxon>
        <taxon>Vibrionales</taxon>
        <taxon>Vibrionaceae</taxon>
        <taxon>Vibrio</taxon>
    </lineage>
</organism>
<accession>A0A655S3G9</accession>
<gene>
    <name evidence="1" type="ORF">ERS013200_02717</name>
</gene>
<dbReference type="AlphaFoldDB" id="A0A655S3G9"/>
<name>A0A655S3G9_VIBCL</name>
<evidence type="ECO:0000313" key="1">
    <source>
        <dbReference type="EMBL" id="CSC95383.1"/>
    </source>
</evidence>
<proteinExistence type="predicted"/>
<dbReference type="Proteomes" id="UP000041770">
    <property type="component" value="Unassembled WGS sequence"/>
</dbReference>
<evidence type="ECO:0000313" key="2">
    <source>
        <dbReference type="Proteomes" id="UP000041770"/>
    </source>
</evidence>
<sequence>MICRTISSHKMISILKVVLLIGATPVMFSIGGYAVAQVIAVYQTWMPTLGSSINSEPIYKRLSKWVSEDFELMRLST</sequence>
<dbReference type="EMBL" id="CWQY01000019">
    <property type="protein sequence ID" value="CSC95383.1"/>
    <property type="molecule type" value="Genomic_DNA"/>
</dbReference>
<protein>
    <submittedName>
        <fullName evidence="1">Uncharacterized protein</fullName>
    </submittedName>
</protein>
<reference evidence="1 2" key="1">
    <citation type="submission" date="2015-07" db="EMBL/GenBank/DDBJ databases">
        <authorList>
            <consortium name="Pathogen Informatics"/>
        </authorList>
    </citation>
    <scope>NUCLEOTIDE SEQUENCE [LARGE SCALE GENOMIC DNA]</scope>
    <source>
        <strain evidence="1 2">A316</strain>
    </source>
</reference>